<accession>A0A9D4Z390</accession>
<feature type="region of interest" description="Disordered" evidence="1">
    <location>
        <begin position="474"/>
        <end position="494"/>
    </location>
</feature>
<dbReference type="InterPro" id="IPR001932">
    <property type="entry name" value="PPM-type_phosphatase-like_dom"/>
</dbReference>
<evidence type="ECO:0000313" key="3">
    <source>
        <dbReference type="EMBL" id="KAI3439027.1"/>
    </source>
</evidence>
<comment type="caution">
    <text evidence="3">The sequence shown here is derived from an EMBL/GenBank/DDBJ whole genome shotgun (WGS) entry which is preliminary data.</text>
</comment>
<dbReference type="EMBL" id="SIDB01000001">
    <property type="protein sequence ID" value="KAI3439027.1"/>
    <property type="molecule type" value="Genomic_DNA"/>
</dbReference>
<protein>
    <recommendedName>
        <fullName evidence="2">PPM-type phosphatase domain-containing protein</fullName>
    </recommendedName>
</protein>
<feature type="region of interest" description="Disordered" evidence="1">
    <location>
        <begin position="125"/>
        <end position="153"/>
    </location>
</feature>
<evidence type="ECO:0000259" key="2">
    <source>
        <dbReference type="PROSITE" id="PS51746"/>
    </source>
</evidence>
<dbReference type="GO" id="GO:0004722">
    <property type="term" value="F:protein serine/threonine phosphatase activity"/>
    <property type="evidence" value="ECO:0007669"/>
    <property type="project" value="InterPro"/>
</dbReference>
<dbReference type="AlphaFoldDB" id="A0A9D4Z390"/>
<feature type="region of interest" description="Disordered" evidence="1">
    <location>
        <begin position="299"/>
        <end position="320"/>
    </location>
</feature>
<dbReference type="OrthoDB" id="512856at2759"/>
<dbReference type="Gene3D" id="3.60.40.10">
    <property type="entry name" value="PPM-type phosphatase domain"/>
    <property type="match status" value="1"/>
</dbReference>
<gene>
    <name evidence="3" type="ORF">D9Q98_001438</name>
</gene>
<dbReference type="InterPro" id="IPR036457">
    <property type="entry name" value="PPM-type-like_dom_sf"/>
</dbReference>
<keyword evidence="4" id="KW-1185">Reference proteome</keyword>
<reference evidence="3" key="1">
    <citation type="journal article" date="2019" name="Plant J.">
        <title>Chlorella vulgaris genome assembly and annotation reveals the molecular basis for metabolic acclimation to high light conditions.</title>
        <authorList>
            <person name="Cecchin M."/>
            <person name="Marcolungo L."/>
            <person name="Rossato M."/>
            <person name="Girolomoni L."/>
            <person name="Cosentino E."/>
            <person name="Cuine S."/>
            <person name="Li-Beisson Y."/>
            <person name="Delledonne M."/>
            <person name="Ballottari M."/>
        </authorList>
    </citation>
    <scope>NUCLEOTIDE SEQUENCE</scope>
    <source>
        <strain evidence="3">211/11P</strain>
    </source>
</reference>
<dbReference type="InterPro" id="IPR015655">
    <property type="entry name" value="PP2C"/>
</dbReference>
<sequence length="505" mass="52262">MIALFEGLGDDRHSVAAFCRGKVFELFQHSSVCHPDSPLDALQATVDGLDAAIFATSKLSQSTKANSGAACVLLVLEHGGQRVYCASLGAAQCLLSRIAGSFNAKAPEGFFLSAEHTTSNKEELVRLQKRSSAEATPPGAAARSGGAGQQGSVTRALGFTEAKRQAGGSRVLLCEAHVAEHTLSSPDQHLVLGSSAFWQLVGPTDCALRAHFHEKFALQSVEQAAAHAAAAEAAGVPEPPTPSVAHAANTAAHLVHWALEKACRKLARLQRAAGNNSMSSGSLPPSVADLMALPLSSTARPGPAAAATRPGPAAAASSVLGSAGQELPGAAAEGHSAPQQQSRLVRSDVHGDLGVVVVTLRRTDQSVDGGMRQLLVAAAARAGAAAAGQAPPGGGYLERTAQRRWDMLRMLVDFQKAHRRVLLRRWWEAQEALFRRSRIAGGGGSRIHLFASSPSKLASAAAARGAALQLGCSPSKIPLPPPPQPAAMARRRGDGGIKALRVASE</sequence>
<dbReference type="PANTHER" id="PTHR13832">
    <property type="entry name" value="PROTEIN PHOSPHATASE 2C"/>
    <property type="match status" value="1"/>
</dbReference>
<feature type="domain" description="PPM-type phosphatase" evidence="2">
    <location>
        <begin position="1"/>
        <end position="360"/>
    </location>
</feature>
<name>A0A9D4Z390_CHLVU</name>
<dbReference type="SUPFAM" id="SSF81606">
    <property type="entry name" value="PP2C-like"/>
    <property type="match status" value="1"/>
</dbReference>
<evidence type="ECO:0000313" key="4">
    <source>
        <dbReference type="Proteomes" id="UP001055712"/>
    </source>
</evidence>
<reference evidence="3" key="2">
    <citation type="submission" date="2020-11" db="EMBL/GenBank/DDBJ databases">
        <authorList>
            <person name="Cecchin M."/>
            <person name="Marcolungo L."/>
            <person name="Rossato M."/>
            <person name="Girolomoni L."/>
            <person name="Cosentino E."/>
            <person name="Cuine S."/>
            <person name="Li-Beisson Y."/>
            <person name="Delledonne M."/>
            <person name="Ballottari M."/>
        </authorList>
    </citation>
    <scope>NUCLEOTIDE SEQUENCE</scope>
    <source>
        <strain evidence="3">211/11P</strain>
        <tissue evidence="3">Whole cell</tissue>
    </source>
</reference>
<dbReference type="Pfam" id="PF00481">
    <property type="entry name" value="PP2C"/>
    <property type="match status" value="1"/>
</dbReference>
<evidence type="ECO:0000256" key="1">
    <source>
        <dbReference type="SAM" id="MobiDB-lite"/>
    </source>
</evidence>
<dbReference type="PROSITE" id="PS51746">
    <property type="entry name" value="PPM_2"/>
    <property type="match status" value="1"/>
</dbReference>
<organism evidence="3 4">
    <name type="scientific">Chlorella vulgaris</name>
    <name type="common">Green alga</name>
    <dbReference type="NCBI Taxonomy" id="3077"/>
    <lineage>
        <taxon>Eukaryota</taxon>
        <taxon>Viridiplantae</taxon>
        <taxon>Chlorophyta</taxon>
        <taxon>core chlorophytes</taxon>
        <taxon>Trebouxiophyceae</taxon>
        <taxon>Chlorellales</taxon>
        <taxon>Chlorellaceae</taxon>
        <taxon>Chlorella clade</taxon>
        <taxon>Chlorella</taxon>
    </lineage>
</organism>
<dbReference type="Proteomes" id="UP001055712">
    <property type="component" value="Unassembled WGS sequence"/>
</dbReference>
<dbReference type="PANTHER" id="PTHR13832:SF827">
    <property type="entry name" value="PROTEIN PHOSPHATASE 1L"/>
    <property type="match status" value="1"/>
</dbReference>
<feature type="compositionally biased region" description="Low complexity" evidence="1">
    <location>
        <begin position="135"/>
        <end position="144"/>
    </location>
</feature>
<proteinExistence type="predicted"/>